<comment type="subcellular location">
    <subcellularLocation>
        <location evidence="1">Membrane</location>
        <topology evidence="1">Multi-pass membrane protein</topology>
    </subcellularLocation>
</comment>
<feature type="transmembrane region" description="Helical" evidence="5">
    <location>
        <begin position="30"/>
        <end position="48"/>
    </location>
</feature>
<evidence type="ECO:0000313" key="7">
    <source>
        <dbReference type="EMBL" id="TKB44657.1"/>
    </source>
</evidence>
<gene>
    <name evidence="7" type="ORF">E8M12_11000</name>
</gene>
<feature type="transmembrane region" description="Helical" evidence="5">
    <location>
        <begin position="155"/>
        <end position="174"/>
    </location>
</feature>
<keyword evidence="3 5" id="KW-1133">Transmembrane helix</keyword>
<feature type="transmembrane region" description="Helical" evidence="5">
    <location>
        <begin position="124"/>
        <end position="143"/>
    </location>
</feature>
<dbReference type="InterPro" id="IPR051533">
    <property type="entry name" value="WaaL-like"/>
</dbReference>
<evidence type="ECO:0000256" key="1">
    <source>
        <dbReference type="ARBA" id="ARBA00004141"/>
    </source>
</evidence>
<reference evidence="7 8" key="1">
    <citation type="submission" date="2019-04" db="EMBL/GenBank/DDBJ databases">
        <title>Thalassotalea guangxiensis sp. nov., isolated from sediment of the coastal wetland.</title>
        <authorList>
            <person name="Zheng S."/>
            <person name="Zhang D."/>
        </authorList>
    </citation>
    <scope>NUCLEOTIDE SEQUENCE [LARGE SCALE GENOMIC DNA]</scope>
    <source>
        <strain evidence="7 8">ZS-4</strain>
    </source>
</reference>
<keyword evidence="4 5" id="KW-0472">Membrane</keyword>
<evidence type="ECO:0000256" key="3">
    <source>
        <dbReference type="ARBA" id="ARBA00022989"/>
    </source>
</evidence>
<evidence type="ECO:0000256" key="5">
    <source>
        <dbReference type="SAM" id="Phobius"/>
    </source>
</evidence>
<dbReference type="GO" id="GO:0016874">
    <property type="term" value="F:ligase activity"/>
    <property type="evidence" value="ECO:0007669"/>
    <property type="project" value="UniProtKB-KW"/>
</dbReference>
<dbReference type="GO" id="GO:0016020">
    <property type="term" value="C:membrane"/>
    <property type="evidence" value="ECO:0007669"/>
    <property type="project" value="UniProtKB-SubCell"/>
</dbReference>
<dbReference type="EMBL" id="SWDB01000027">
    <property type="protein sequence ID" value="TKB44657.1"/>
    <property type="molecule type" value="Genomic_DNA"/>
</dbReference>
<keyword evidence="2 5" id="KW-0812">Transmembrane</keyword>
<dbReference type="InterPro" id="IPR007016">
    <property type="entry name" value="O-antigen_ligase-rel_domated"/>
</dbReference>
<feature type="transmembrane region" description="Helical" evidence="5">
    <location>
        <begin position="245"/>
        <end position="262"/>
    </location>
</feature>
<feature type="transmembrane region" description="Helical" evidence="5">
    <location>
        <begin position="297"/>
        <end position="317"/>
    </location>
</feature>
<dbReference type="Pfam" id="PF04932">
    <property type="entry name" value="Wzy_C"/>
    <property type="match status" value="1"/>
</dbReference>
<evidence type="ECO:0000256" key="4">
    <source>
        <dbReference type="ARBA" id="ARBA00023136"/>
    </source>
</evidence>
<sequence>MQYRFQSPQFFLLLLLIFWLPVPLGSNRPWAWAILEIWSFGLVMLWLLSSNWQQIKTRLAPYRFFLLALTIFTAWQGLQCIPLPQGLLAVLSNTSLHLQLQAASVEQPDVVNAWFTLSLDANQTLIMFVKSCAYLGLACLIFWHIDSLLKLRQLLAVMILAGLLQAVYGTYSLFTDPEFSWFFSTKTNENATGSFVYRNHFANFIVLTASLVLGWLLAMILKSARNSSRQRFFQQFLSGYVSGKFTLRLILACMVIALVLSHSRMGNSAFFISLTLTLCVCVFIYRKKNPALKRSIVILLFSVLAIDALILGSWFGIEKVKQRIENTSLVTESRDNVAIDSIDLVLDFPLTGAGAGAFYTVYPSVQQQGVNGFYDHAHNDYLQFVIEYGVPASALMAAIVWLSLWYGLQAALYRKRSFIQGVALGSGMAIFAMLIHISVDFNLQSPSNTVYFIIVLCIAWIVRFGLIPASNKQFITTQEPQKSTVGVNC</sequence>
<feature type="transmembrane region" description="Helical" evidence="5">
    <location>
        <begin position="418"/>
        <end position="437"/>
    </location>
</feature>
<dbReference type="PANTHER" id="PTHR37422:SF13">
    <property type="entry name" value="LIPOPOLYSACCHARIDE BIOSYNTHESIS PROTEIN PA4999-RELATED"/>
    <property type="match status" value="1"/>
</dbReference>
<comment type="caution">
    <text evidence="7">The sequence shown here is derived from an EMBL/GenBank/DDBJ whole genome shotgun (WGS) entry which is preliminary data.</text>
</comment>
<keyword evidence="7" id="KW-0436">Ligase</keyword>
<dbReference type="Proteomes" id="UP000307999">
    <property type="component" value="Unassembled WGS sequence"/>
</dbReference>
<feature type="domain" description="O-antigen ligase-related" evidence="6">
    <location>
        <begin position="250"/>
        <end position="396"/>
    </location>
</feature>
<dbReference type="RefSeq" id="WP_136736191.1">
    <property type="nucleotide sequence ID" value="NZ_SWDB01000027.1"/>
</dbReference>
<keyword evidence="8" id="KW-1185">Reference proteome</keyword>
<feature type="transmembrane region" description="Helical" evidence="5">
    <location>
        <begin position="201"/>
        <end position="224"/>
    </location>
</feature>
<evidence type="ECO:0000313" key="8">
    <source>
        <dbReference type="Proteomes" id="UP000307999"/>
    </source>
</evidence>
<evidence type="ECO:0000259" key="6">
    <source>
        <dbReference type="Pfam" id="PF04932"/>
    </source>
</evidence>
<protein>
    <submittedName>
        <fullName evidence="7">O-antigen ligase family protein</fullName>
    </submittedName>
</protein>
<name>A0A4U1B523_9GAMM</name>
<feature type="transmembrane region" description="Helical" evidence="5">
    <location>
        <begin position="449"/>
        <end position="466"/>
    </location>
</feature>
<organism evidence="7 8">
    <name type="scientific">Thalassotalea mangrovi</name>
    <dbReference type="NCBI Taxonomy" id="2572245"/>
    <lineage>
        <taxon>Bacteria</taxon>
        <taxon>Pseudomonadati</taxon>
        <taxon>Pseudomonadota</taxon>
        <taxon>Gammaproteobacteria</taxon>
        <taxon>Alteromonadales</taxon>
        <taxon>Colwelliaceae</taxon>
        <taxon>Thalassotalea</taxon>
    </lineage>
</organism>
<dbReference type="OrthoDB" id="9783389at2"/>
<dbReference type="PANTHER" id="PTHR37422">
    <property type="entry name" value="TEICHURONIC ACID BIOSYNTHESIS PROTEIN TUAE"/>
    <property type="match status" value="1"/>
</dbReference>
<feature type="transmembrane region" description="Helical" evidence="5">
    <location>
        <begin position="7"/>
        <end position="24"/>
    </location>
</feature>
<evidence type="ECO:0000256" key="2">
    <source>
        <dbReference type="ARBA" id="ARBA00022692"/>
    </source>
</evidence>
<proteinExistence type="predicted"/>
<accession>A0A4U1B523</accession>
<feature type="transmembrane region" description="Helical" evidence="5">
    <location>
        <begin position="60"/>
        <end position="78"/>
    </location>
</feature>
<feature type="transmembrane region" description="Helical" evidence="5">
    <location>
        <begin position="388"/>
        <end position="406"/>
    </location>
</feature>
<dbReference type="AlphaFoldDB" id="A0A4U1B523"/>
<feature type="transmembrane region" description="Helical" evidence="5">
    <location>
        <begin position="268"/>
        <end position="285"/>
    </location>
</feature>